<name>A0A7W3IRA7_9ACTN</name>
<comment type="caution">
    <text evidence="1">The sequence shown here is derived from an EMBL/GenBank/DDBJ whole genome shotgun (WGS) entry which is preliminary data.</text>
</comment>
<accession>A0A7W3IRA7</accession>
<evidence type="ECO:0000313" key="1">
    <source>
        <dbReference type="EMBL" id="MBA8793811.1"/>
    </source>
</evidence>
<proteinExistence type="predicted"/>
<dbReference type="EMBL" id="JACGWT010000002">
    <property type="protein sequence ID" value="MBA8793811.1"/>
    <property type="molecule type" value="Genomic_DNA"/>
</dbReference>
<protein>
    <recommendedName>
        <fullName evidence="3">Asp23 family, cell envelope-related function</fullName>
    </recommendedName>
</protein>
<reference evidence="1 2" key="1">
    <citation type="submission" date="2020-07" db="EMBL/GenBank/DDBJ databases">
        <title>Sequencing the genomes of 1000 actinobacteria strains.</title>
        <authorList>
            <person name="Klenk H.-P."/>
        </authorList>
    </citation>
    <scope>NUCLEOTIDE SEQUENCE [LARGE SCALE GENOMIC DNA]</scope>
    <source>
        <strain evidence="1 2">DSM 100723</strain>
    </source>
</reference>
<keyword evidence="2" id="KW-1185">Reference proteome</keyword>
<dbReference type="AlphaFoldDB" id="A0A7W3IRA7"/>
<dbReference type="Proteomes" id="UP000523079">
    <property type="component" value="Unassembled WGS sequence"/>
</dbReference>
<organism evidence="1 2">
    <name type="scientific">Microlunatus kandeliicorticis</name>
    <dbReference type="NCBI Taxonomy" id="1759536"/>
    <lineage>
        <taxon>Bacteria</taxon>
        <taxon>Bacillati</taxon>
        <taxon>Actinomycetota</taxon>
        <taxon>Actinomycetes</taxon>
        <taxon>Propionibacteriales</taxon>
        <taxon>Propionibacteriaceae</taxon>
        <taxon>Microlunatus</taxon>
    </lineage>
</organism>
<gene>
    <name evidence="1" type="ORF">FHX74_001416</name>
</gene>
<dbReference type="RefSeq" id="WP_182559370.1">
    <property type="nucleotide sequence ID" value="NZ_JACGWT010000002.1"/>
</dbReference>
<evidence type="ECO:0000313" key="2">
    <source>
        <dbReference type="Proteomes" id="UP000523079"/>
    </source>
</evidence>
<evidence type="ECO:0008006" key="3">
    <source>
        <dbReference type="Google" id="ProtNLM"/>
    </source>
</evidence>
<sequence length="147" mass="14499">MPDLSDQPGSPGPATADPGVAVAADAATGTPGSTPTGATAELVVLAQAVAEATLAVPGVARLEPTLRGHLRALSTGPMNVIGVGGLPDGVVLSRRSGVVEARIDVAVHPVRPADEIAEDVRTRATALITGAGHQVGRVAVAVLSVEV</sequence>